<evidence type="ECO:0000256" key="3">
    <source>
        <dbReference type="ARBA" id="ARBA00023221"/>
    </source>
</evidence>
<dbReference type="GO" id="GO:0008202">
    <property type="term" value="P:steroid metabolic process"/>
    <property type="evidence" value="ECO:0007669"/>
    <property type="project" value="UniProtKB-KW"/>
</dbReference>
<name>A0A921LQN0_9FIRM</name>
<dbReference type="InterPro" id="IPR057326">
    <property type="entry name" value="KR_dom"/>
</dbReference>
<dbReference type="FunFam" id="3.40.50.720:FF:000173">
    <property type="entry name" value="3-oxoacyl-[acyl-carrier protein] reductase"/>
    <property type="match status" value="1"/>
</dbReference>
<reference evidence="5" key="2">
    <citation type="submission" date="2021-09" db="EMBL/GenBank/DDBJ databases">
        <authorList>
            <person name="Gilroy R."/>
        </authorList>
    </citation>
    <scope>NUCLEOTIDE SEQUENCE</scope>
    <source>
        <strain evidence="5">ChiBcec21-2208</strain>
    </source>
</reference>
<dbReference type="Pfam" id="PF13561">
    <property type="entry name" value="adh_short_C2"/>
    <property type="match status" value="1"/>
</dbReference>
<dbReference type="PROSITE" id="PS00061">
    <property type="entry name" value="ADH_SHORT"/>
    <property type="match status" value="1"/>
</dbReference>
<dbReference type="InterPro" id="IPR020904">
    <property type="entry name" value="Sc_DH/Rdtase_CS"/>
</dbReference>
<organism evidence="5 6">
    <name type="scientific">Subdoligranulum variabile</name>
    <dbReference type="NCBI Taxonomy" id="214851"/>
    <lineage>
        <taxon>Bacteria</taxon>
        <taxon>Bacillati</taxon>
        <taxon>Bacillota</taxon>
        <taxon>Clostridia</taxon>
        <taxon>Eubacteriales</taxon>
        <taxon>Oscillospiraceae</taxon>
        <taxon>Subdoligranulum</taxon>
    </lineage>
</organism>
<feature type="domain" description="Ketoreductase" evidence="4">
    <location>
        <begin position="10"/>
        <end position="190"/>
    </location>
</feature>
<comment type="similarity">
    <text evidence="1">Belongs to the short-chain dehydrogenases/reductases (SDR) family.</text>
</comment>
<evidence type="ECO:0000256" key="1">
    <source>
        <dbReference type="ARBA" id="ARBA00006484"/>
    </source>
</evidence>
<dbReference type="InterPro" id="IPR050259">
    <property type="entry name" value="SDR"/>
</dbReference>
<dbReference type="SUPFAM" id="SSF51735">
    <property type="entry name" value="NAD(P)-binding Rossmann-fold domains"/>
    <property type="match status" value="1"/>
</dbReference>
<evidence type="ECO:0000313" key="5">
    <source>
        <dbReference type="EMBL" id="HJG28108.1"/>
    </source>
</evidence>
<dbReference type="NCBIfam" id="NF009466">
    <property type="entry name" value="PRK12826.1-2"/>
    <property type="match status" value="1"/>
</dbReference>
<proteinExistence type="inferred from homology"/>
<dbReference type="GO" id="GO:0032787">
    <property type="term" value="P:monocarboxylic acid metabolic process"/>
    <property type="evidence" value="ECO:0007669"/>
    <property type="project" value="UniProtKB-ARBA"/>
</dbReference>
<evidence type="ECO:0000256" key="2">
    <source>
        <dbReference type="ARBA" id="ARBA00023002"/>
    </source>
</evidence>
<dbReference type="NCBIfam" id="NF005559">
    <property type="entry name" value="PRK07231.1"/>
    <property type="match status" value="1"/>
</dbReference>
<evidence type="ECO:0000259" key="4">
    <source>
        <dbReference type="SMART" id="SM00822"/>
    </source>
</evidence>
<keyword evidence="2" id="KW-0560">Oxidoreductase</keyword>
<evidence type="ECO:0000313" key="6">
    <source>
        <dbReference type="Proteomes" id="UP000782880"/>
    </source>
</evidence>
<gene>
    <name evidence="5" type="ORF">K8V20_05630</name>
</gene>
<dbReference type="PANTHER" id="PTHR42879">
    <property type="entry name" value="3-OXOACYL-(ACYL-CARRIER-PROTEIN) REDUCTASE"/>
    <property type="match status" value="1"/>
</dbReference>
<dbReference type="InterPro" id="IPR036291">
    <property type="entry name" value="NAD(P)-bd_dom_sf"/>
</dbReference>
<reference evidence="5" key="1">
    <citation type="journal article" date="2021" name="PeerJ">
        <title>Extensive microbial diversity within the chicken gut microbiome revealed by metagenomics and culture.</title>
        <authorList>
            <person name="Gilroy R."/>
            <person name="Ravi A."/>
            <person name="Getino M."/>
            <person name="Pursley I."/>
            <person name="Horton D.L."/>
            <person name="Alikhan N.F."/>
            <person name="Baker D."/>
            <person name="Gharbi K."/>
            <person name="Hall N."/>
            <person name="Watson M."/>
            <person name="Adriaenssens E.M."/>
            <person name="Foster-Nyarko E."/>
            <person name="Jarju S."/>
            <person name="Secka A."/>
            <person name="Antonio M."/>
            <person name="Oren A."/>
            <person name="Chaudhuri R.R."/>
            <person name="La Ragione R."/>
            <person name="Hildebrand F."/>
            <person name="Pallen M.J."/>
        </authorList>
    </citation>
    <scope>NUCLEOTIDE SEQUENCE</scope>
    <source>
        <strain evidence="5">ChiBcec21-2208</strain>
    </source>
</reference>
<comment type="caution">
    <text evidence="5">The sequence shown here is derived from an EMBL/GenBank/DDBJ whole genome shotgun (WGS) entry which is preliminary data.</text>
</comment>
<dbReference type="AlphaFoldDB" id="A0A921LQN0"/>
<keyword evidence="3" id="KW-0443">Lipid metabolism</keyword>
<dbReference type="Proteomes" id="UP000782880">
    <property type="component" value="Unassembled WGS sequence"/>
</dbReference>
<dbReference type="PRINTS" id="PR00081">
    <property type="entry name" value="GDHRDH"/>
</dbReference>
<dbReference type="InterPro" id="IPR002347">
    <property type="entry name" value="SDR_fam"/>
</dbReference>
<keyword evidence="3" id="KW-0753">Steroid metabolism</keyword>
<dbReference type="EMBL" id="DYVE01000146">
    <property type="protein sequence ID" value="HJG28108.1"/>
    <property type="molecule type" value="Genomic_DNA"/>
</dbReference>
<sequence length="249" mass="26233">MDNLLDLTGKVALVTGGARGIGAATVILLAQHGADIVILDLKKTDECVRTLQAVQQAGRRVLFLETDVSHTENVAQACQQAEKKMGPIDILVNNAGIARSNTMININEADWDAVVDVNLKGIYNTCQALVPGMMERGYGRVVNLSSIAGRRGSLFGDVHYSAAKAGVIGFTKCLARIAGPKGVLCNAVAPGIVKTEILSPEHEAQSQANIPLGRTGRAEEIAAVILFLCAPMSSYITGMVVDVNGGSYM</sequence>
<accession>A0A921LQN0</accession>
<dbReference type="PANTHER" id="PTHR42879:SF2">
    <property type="entry name" value="3-OXOACYL-[ACYL-CARRIER-PROTEIN] REDUCTASE FABG"/>
    <property type="match status" value="1"/>
</dbReference>
<dbReference type="GO" id="GO:0016491">
    <property type="term" value="F:oxidoreductase activity"/>
    <property type="evidence" value="ECO:0007669"/>
    <property type="project" value="UniProtKB-KW"/>
</dbReference>
<dbReference type="Gene3D" id="3.40.50.720">
    <property type="entry name" value="NAD(P)-binding Rossmann-like Domain"/>
    <property type="match status" value="1"/>
</dbReference>
<dbReference type="PRINTS" id="PR00080">
    <property type="entry name" value="SDRFAMILY"/>
</dbReference>
<dbReference type="SMART" id="SM00822">
    <property type="entry name" value="PKS_KR"/>
    <property type="match status" value="1"/>
</dbReference>
<protein>
    <submittedName>
        <fullName evidence="5">SDR family oxidoreductase</fullName>
    </submittedName>
</protein>